<dbReference type="EMBL" id="JACCFI010000001">
    <property type="protein sequence ID" value="NYG20464.1"/>
    <property type="molecule type" value="Genomic_DNA"/>
</dbReference>
<comment type="caution">
    <text evidence="1">The sequence shown here is derived from an EMBL/GenBank/DDBJ whole genome shotgun (WGS) entry which is preliminary data.</text>
</comment>
<dbReference type="Proteomes" id="UP000549066">
    <property type="component" value="Unassembled WGS sequence"/>
</dbReference>
<sequence>MVEPETDVINHDDTREHYSDEILAEIGRFVVAWSRVEFRVQALLGNLLGLTPPTSVIITKHQSTAALIETCERAAGATLSGDEQASVLTWLKSVREASLVRNEIVHGFWVLESTGESWVPAMSSFSLEKRARIGGVKVKSALVTRDWFKDKIRSIEVVRDIYEMLPARFREFSWQVDPDGRLTHDQDPGD</sequence>
<accession>A0A852WZC3</accession>
<evidence type="ECO:0000313" key="1">
    <source>
        <dbReference type="EMBL" id="NYG20464.1"/>
    </source>
</evidence>
<dbReference type="AlphaFoldDB" id="A0A852WZC3"/>
<name>A0A852WZC3_9MICO</name>
<protein>
    <submittedName>
        <fullName evidence="1">Uncharacterized protein</fullName>
    </submittedName>
</protein>
<organism evidence="1 2">
    <name type="scientific">Agromyces hippuratus</name>
    <dbReference type="NCBI Taxonomy" id="286438"/>
    <lineage>
        <taxon>Bacteria</taxon>
        <taxon>Bacillati</taxon>
        <taxon>Actinomycetota</taxon>
        <taxon>Actinomycetes</taxon>
        <taxon>Micrococcales</taxon>
        <taxon>Microbacteriaceae</taxon>
        <taxon>Agromyces</taxon>
    </lineage>
</organism>
<dbReference type="RefSeq" id="WP_179550579.1">
    <property type="nucleotide sequence ID" value="NZ_JACCFI010000001.1"/>
</dbReference>
<gene>
    <name evidence="1" type="ORF">BJY17_001211</name>
</gene>
<reference evidence="1 2" key="1">
    <citation type="submission" date="2020-07" db="EMBL/GenBank/DDBJ databases">
        <title>Sequencing the genomes of 1000 actinobacteria strains.</title>
        <authorList>
            <person name="Klenk H.-P."/>
        </authorList>
    </citation>
    <scope>NUCLEOTIDE SEQUENCE [LARGE SCALE GENOMIC DNA]</scope>
    <source>
        <strain evidence="1 2">DSM 8598</strain>
    </source>
</reference>
<proteinExistence type="predicted"/>
<keyword evidence="2" id="KW-1185">Reference proteome</keyword>
<evidence type="ECO:0000313" key="2">
    <source>
        <dbReference type="Proteomes" id="UP000549066"/>
    </source>
</evidence>